<reference evidence="1" key="1">
    <citation type="submission" date="2020-07" db="EMBL/GenBank/DDBJ databases">
        <authorList>
            <person name="Pettersson B.M.F."/>
            <person name="Behra P.R.K."/>
            <person name="Ramesh M."/>
            <person name="Das S."/>
            <person name="Dasgupta S."/>
            <person name="Kirsebom L.A."/>
        </authorList>
    </citation>
    <scope>NUCLEOTIDE SEQUENCE</scope>
    <source>
        <strain evidence="1">CCUG 55640</strain>
    </source>
</reference>
<gene>
    <name evidence="1" type="ORF">H7K38_04450</name>
</gene>
<reference evidence="1" key="2">
    <citation type="journal article" date="2022" name="BMC Genomics">
        <title>Comparative genome analysis of mycobacteria focusing on tRNA and non-coding RNA.</title>
        <authorList>
            <person name="Behra P.R.K."/>
            <person name="Pettersson B.M.F."/>
            <person name="Ramesh M."/>
            <person name="Das S."/>
            <person name="Dasgupta S."/>
            <person name="Kirsebom L.A."/>
        </authorList>
    </citation>
    <scope>NUCLEOTIDE SEQUENCE</scope>
    <source>
        <strain evidence="1">CCUG 55640</strain>
    </source>
</reference>
<protein>
    <submittedName>
        <fullName evidence="1">Uncharacterized protein</fullName>
    </submittedName>
</protein>
<name>A0AA42BXS6_9MYCO</name>
<dbReference type="AlphaFoldDB" id="A0AA42BXS6"/>
<evidence type="ECO:0000313" key="2">
    <source>
        <dbReference type="Proteomes" id="UP001141650"/>
    </source>
</evidence>
<proteinExistence type="predicted"/>
<accession>A0AA42BXS6</accession>
<dbReference type="EMBL" id="JACKVH010000009">
    <property type="protein sequence ID" value="MCV7377903.1"/>
    <property type="molecule type" value="Genomic_DNA"/>
</dbReference>
<dbReference type="Proteomes" id="UP001141650">
    <property type="component" value="Unassembled WGS sequence"/>
</dbReference>
<dbReference type="RefSeq" id="WP_142276584.1">
    <property type="nucleotide sequence ID" value="NZ_JACKVH010000009.1"/>
</dbReference>
<comment type="caution">
    <text evidence="1">The sequence shown here is derived from an EMBL/GenBank/DDBJ whole genome shotgun (WGS) entry which is preliminary data.</text>
</comment>
<evidence type="ECO:0000313" key="1">
    <source>
        <dbReference type="EMBL" id="MCV7377903.1"/>
    </source>
</evidence>
<sequence length="75" mass="8790">MTVHADLEKWWEHRSEDERANLKQAARQAWLDGPTFKLLFDTRCPDLPVTTQWRDQVTPASPWPSRLRAFIGAQD</sequence>
<organism evidence="1 2">
    <name type="scientific">Mycobacterium alsense</name>
    <dbReference type="NCBI Taxonomy" id="324058"/>
    <lineage>
        <taxon>Bacteria</taxon>
        <taxon>Bacillati</taxon>
        <taxon>Actinomycetota</taxon>
        <taxon>Actinomycetes</taxon>
        <taxon>Mycobacteriales</taxon>
        <taxon>Mycobacteriaceae</taxon>
        <taxon>Mycobacterium</taxon>
    </lineage>
</organism>